<dbReference type="Pfam" id="PF01047">
    <property type="entry name" value="MarR"/>
    <property type="match status" value="1"/>
</dbReference>
<dbReference type="AlphaFoldDB" id="A0A4R0JUM1"/>
<dbReference type="PROSITE" id="PS50995">
    <property type="entry name" value="HTH_MARR_2"/>
    <property type="match status" value="1"/>
</dbReference>
<evidence type="ECO:0000313" key="3">
    <source>
        <dbReference type="Proteomes" id="UP000293342"/>
    </source>
</evidence>
<dbReference type="Proteomes" id="UP000293342">
    <property type="component" value="Unassembled WGS sequence"/>
</dbReference>
<evidence type="ECO:0000313" key="2">
    <source>
        <dbReference type="EMBL" id="TCC50689.1"/>
    </source>
</evidence>
<dbReference type="InterPro" id="IPR036390">
    <property type="entry name" value="WH_DNA-bd_sf"/>
</dbReference>
<reference evidence="2 3" key="1">
    <citation type="submission" date="2019-02" db="EMBL/GenBank/DDBJ databases">
        <title>Kribbella capetownensis sp. nov. and Kribbella speibonae sp. nov., isolated from soil.</title>
        <authorList>
            <person name="Curtis S.M."/>
            <person name="Norton I."/>
            <person name="Everest G.J."/>
            <person name="Meyers P.R."/>
        </authorList>
    </citation>
    <scope>NUCLEOTIDE SEQUENCE [LARGE SCALE GENOMIC DNA]</scope>
    <source>
        <strain evidence="2 3">YM53</strain>
    </source>
</reference>
<dbReference type="PANTHER" id="PTHR39515">
    <property type="entry name" value="CONSERVED PROTEIN"/>
    <property type="match status" value="1"/>
</dbReference>
<dbReference type="PANTHER" id="PTHR39515:SF2">
    <property type="entry name" value="HTH-TYPE TRANSCRIPTIONAL REGULATOR RV0880"/>
    <property type="match status" value="1"/>
</dbReference>
<keyword evidence="3" id="KW-1185">Reference proteome</keyword>
<accession>A0A4R0JUM1</accession>
<dbReference type="InterPro" id="IPR000835">
    <property type="entry name" value="HTH_MarR-typ"/>
</dbReference>
<comment type="caution">
    <text evidence="2">The sequence shown here is derived from an EMBL/GenBank/DDBJ whole genome shotgun (WGS) entry which is preliminary data.</text>
</comment>
<organism evidence="2 3">
    <name type="scientific">Kribbella capetownensis</name>
    <dbReference type="NCBI Taxonomy" id="1572659"/>
    <lineage>
        <taxon>Bacteria</taxon>
        <taxon>Bacillati</taxon>
        <taxon>Actinomycetota</taxon>
        <taxon>Actinomycetes</taxon>
        <taxon>Propionibacteriales</taxon>
        <taxon>Kribbellaceae</taxon>
        <taxon>Kribbella</taxon>
    </lineage>
</organism>
<gene>
    <name evidence="2" type="ORF">E0H75_10885</name>
</gene>
<dbReference type="RefSeq" id="WP_131513380.1">
    <property type="nucleotide sequence ID" value="NZ_SJKD01000002.1"/>
</dbReference>
<dbReference type="GO" id="GO:0003700">
    <property type="term" value="F:DNA-binding transcription factor activity"/>
    <property type="evidence" value="ECO:0007669"/>
    <property type="project" value="InterPro"/>
</dbReference>
<dbReference type="SMART" id="SM00347">
    <property type="entry name" value="HTH_MARR"/>
    <property type="match status" value="1"/>
</dbReference>
<dbReference type="SUPFAM" id="SSF46785">
    <property type="entry name" value="Winged helix' DNA-binding domain"/>
    <property type="match status" value="1"/>
</dbReference>
<proteinExistence type="predicted"/>
<name>A0A4R0JUM1_9ACTN</name>
<feature type="domain" description="HTH marR-type" evidence="1">
    <location>
        <begin position="3"/>
        <end position="135"/>
    </location>
</feature>
<dbReference type="InterPro" id="IPR036388">
    <property type="entry name" value="WH-like_DNA-bd_sf"/>
</dbReference>
<protein>
    <submittedName>
        <fullName evidence="2">MarR family transcriptional regulator</fullName>
    </submittedName>
</protein>
<dbReference type="OrthoDB" id="3216907at2"/>
<dbReference type="EMBL" id="SJKD01000002">
    <property type="protein sequence ID" value="TCC50689.1"/>
    <property type="molecule type" value="Genomic_DNA"/>
</dbReference>
<dbReference type="Gene3D" id="1.10.10.10">
    <property type="entry name" value="Winged helix-like DNA-binding domain superfamily/Winged helix DNA-binding domain"/>
    <property type="match status" value="1"/>
</dbReference>
<evidence type="ECO:0000259" key="1">
    <source>
        <dbReference type="PROSITE" id="PS50995"/>
    </source>
</evidence>
<sequence length="145" mass="15695">MTDTETLSRLRGVISRLARELNATATGEGLTPTQASVLGLIAFRGPLGLTELAQLEGVNPTMLSRVVGRLTELALIQRDPNPEDLRVIQVEATEAGREVHERVKLLRTEAIGACLDELPDKSVRQIIDALPALEELALALRATHS</sequence>
<dbReference type="InterPro" id="IPR052526">
    <property type="entry name" value="HTH-type_Bedaq_tolerance"/>
</dbReference>